<dbReference type="InterPro" id="IPR045249">
    <property type="entry name" value="HARBI1-like"/>
</dbReference>
<accession>A0A8J1KUR7</accession>
<evidence type="ECO:0000313" key="18">
    <source>
        <dbReference type="RefSeq" id="XP_041428697.1"/>
    </source>
</evidence>
<name>A0A8J1KUR7_XENLA</name>
<evidence type="ECO:0000256" key="8">
    <source>
        <dbReference type="ARBA" id="ARBA00022723"/>
    </source>
</evidence>
<dbReference type="KEGG" id="xla:121394218"/>
<organism evidence="15 16">
    <name type="scientific">Xenopus laevis</name>
    <name type="common">African clawed frog</name>
    <dbReference type="NCBI Taxonomy" id="8355"/>
    <lineage>
        <taxon>Eukaryota</taxon>
        <taxon>Metazoa</taxon>
        <taxon>Chordata</taxon>
        <taxon>Craniata</taxon>
        <taxon>Vertebrata</taxon>
        <taxon>Euteleostomi</taxon>
        <taxon>Amphibia</taxon>
        <taxon>Batrachia</taxon>
        <taxon>Anura</taxon>
        <taxon>Pipoidea</taxon>
        <taxon>Pipidae</taxon>
        <taxon>Xenopodinae</taxon>
        <taxon>Xenopus</taxon>
        <taxon>Xenopus</taxon>
    </lineage>
</organism>
<keyword evidence="15" id="KW-1185">Reference proteome</keyword>
<keyword evidence="6" id="KW-0963">Cytoplasm</keyword>
<keyword evidence="8" id="KW-0479">Metal-binding</keyword>
<keyword evidence="10" id="KW-0539">Nucleus</keyword>
<evidence type="ECO:0000256" key="13">
    <source>
        <dbReference type="SAM" id="Phobius"/>
    </source>
</evidence>
<evidence type="ECO:0000313" key="15">
    <source>
        <dbReference type="Proteomes" id="UP000186698"/>
    </source>
</evidence>
<evidence type="ECO:0000256" key="5">
    <source>
        <dbReference type="ARBA" id="ARBA00015519"/>
    </source>
</evidence>
<dbReference type="GO" id="GO:0046872">
    <property type="term" value="F:metal ion binding"/>
    <property type="evidence" value="ECO:0007669"/>
    <property type="project" value="UniProtKB-KW"/>
</dbReference>
<gene>
    <name evidence="16" type="primary">LOC121394218</name>
    <name evidence="17" type="synonym">LOC121396292</name>
    <name evidence="18" type="synonym">LOC121397032</name>
</gene>
<evidence type="ECO:0000256" key="6">
    <source>
        <dbReference type="ARBA" id="ARBA00022490"/>
    </source>
</evidence>
<dbReference type="AlphaFoldDB" id="A0A8J1KUR7"/>
<dbReference type="OrthoDB" id="10062286at2759"/>
<feature type="domain" description="DDE Tnp4" evidence="14">
    <location>
        <begin position="292"/>
        <end position="444"/>
    </location>
</feature>
<dbReference type="Pfam" id="PF13359">
    <property type="entry name" value="DDE_Tnp_4"/>
    <property type="match status" value="1"/>
</dbReference>
<keyword evidence="13" id="KW-0472">Membrane</keyword>
<dbReference type="KEGG" id="xla:121397032"/>
<protein>
    <recommendedName>
        <fullName evidence="5">Putative nuclease HARBI1</fullName>
    </recommendedName>
    <alternativeName>
        <fullName evidence="11">Harbinger transposase-derived nuclease</fullName>
    </alternativeName>
</protein>
<dbReference type="RefSeq" id="XP_041427075.1">
    <property type="nucleotide sequence ID" value="XM_041571141.1"/>
</dbReference>
<proteinExistence type="inferred from homology"/>
<dbReference type="Proteomes" id="UP000186698">
    <property type="component" value="Chromosome 8L"/>
</dbReference>
<dbReference type="InterPro" id="IPR026103">
    <property type="entry name" value="HARBI1_animal"/>
</dbReference>
<comment type="similarity">
    <text evidence="4">Belongs to the HARBI1 family.</text>
</comment>
<reference evidence="16 17" key="1">
    <citation type="submission" date="2025-04" db="UniProtKB">
        <authorList>
            <consortium name="RefSeq"/>
        </authorList>
    </citation>
    <scope>IDENTIFICATION</scope>
    <source>
        <strain evidence="16 17">J_2021</strain>
        <tissue evidence="16 17">Erythrocytes</tissue>
    </source>
</reference>
<evidence type="ECO:0000256" key="7">
    <source>
        <dbReference type="ARBA" id="ARBA00022722"/>
    </source>
</evidence>
<evidence type="ECO:0000313" key="17">
    <source>
        <dbReference type="RefSeq" id="XP_041427075.1"/>
    </source>
</evidence>
<comment type="function">
    <text evidence="12">Transposase-derived protein that may have nuclease activity. Does not have transposase activity.</text>
</comment>
<evidence type="ECO:0000313" key="16">
    <source>
        <dbReference type="RefSeq" id="XP_041420503.1"/>
    </source>
</evidence>
<dbReference type="RefSeq" id="XP_041420503.1">
    <property type="nucleotide sequence ID" value="XM_041564569.1"/>
</dbReference>
<dbReference type="GO" id="GO:0004518">
    <property type="term" value="F:nuclease activity"/>
    <property type="evidence" value="ECO:0007669"/>
    <property type="project" value="UniProtKB-KW"/>
</dbReference>
<dbReference type="InterPro" id="IPR027806">
    <property type="entry name" value="HARBI1_dom"/>
</dbReference>
<keyword evidence="13" id="KW-0812">Transmembrane</keyword>
<dbReference type="GO" id="GO:0005737">
    <property type="term" value="C:cytoplasm"/>
    <property type="evidence" value="ECO:0007669"/>
    <property type="project" value="UniProtKB-SubCell"/>
</dbReference>
<evidence type="ECO:0000256" key="9">
    <source>
        <dbReference type="ARBA" id="ARBA00022801"/>
    </source>
</evidence>
<keyword evidence="13" id="KW-1133">Transmembrane helix</keyword>
<evidence type="ECO:0000256" key="2">
    <source>
        <dbReference type="ARBA" id="ARBA00004123"/>
    </source>
</evidence>
<dbReference type="PANTHER" id="PTHR22930:SF261">
    <property type="entry name" value="NUCLEASE HARBI1-RELATED"/>
    <property type="match status" value="1"/>
</dbReference>
<comment type="subcellular location">
    <subcellularLocation>
        <location evidence="3">Cytoplasm</location>
    </subcellularLocation>
    <subcellularLocation>
        <location evidence="2">Nucleus</location>
    </subcellularLocation>
</comment>
<evidence type="ECO:0000256" key="10">
    <source>
        <dbReference type="ARBA" id="ARBA00023242"/>
    </source>
</evidence>
<evidence type="ECO:0000256" key="1">
    <source>
        <dbReference type="ARBA" id="ARBA00001968"/>
    </source>
</evidence>
<evidence type="ECO:0000256" key="12">
    <source>
        <dbReference type="ARBA" id="ARBA00045850"/>
    </source>
</evidence>
<sequence>MLFMSYWLGITGLGNGANMSWGPRGGYKNVVILSGSCGIRMLWCAFLKLCTLQFSHCRMLAIDLHSYVCIHCFFVLLSILDFLFRFPGFDLGLFLDTVACCLTRPLACLLDSVFACRFFSSQIMEIIFPSLFFFHLRKKRMEKVDKPFNNGKQVKRRKCQKIKMFRDRVTLVDLTDTEIKDRYRLNTVEILSLYDVLKVNLCKPTKRSHAIPGLVRLLLALNFFAKGDFQSCIAVIGGVSQSSCSRSLDEVLKAIMLVYKSYVYFPSDSSYLNTVKGKFYEIGGFPNIVGIIDCTHITLCPPADLEHIYRNRKSSHSINVQLVCSFNLKFVDIVAKFPGSSHDSYILSNSSLSERFQQGEFKDSWLLGDCGYPLKTWLMTPVWRPKNAKEKNYNRVHATTRCIIERAFGILKSKFRCLDITGGSLLYSPEKVCYIVVACVVLHNIIIQRVQNDVCEIQPACEENTDLQMHVDQNEAIITRNDLIQRFF</sequence>
<dbReference type="PANTHER" id="PTHR22930">
    <property type="match status" value="1"/>
</dbReference>
<dbReference type="Proteomes" id="UP000186698">
    <property type="component" value="Chromosome 5S"/>
</dbReference>
<evidence type="ECO:0000256" key="11">
    <source>
        <dbReference type="ARBA" id="ARBA00030126"/>
    </source>
</evidence>
<evidence type="ECO:0000259" key="14">
    <source>
        <dbReference type="Pfam" id="PF13359"/>
    </source>
</evidence>
<evidence type="ECO:0000256" key="4">
    <source>
        <dbReference type="ARBA" id="ARBA00006958"/>
    </source>
</evidence>
<feature type="transmembrane region" description="Helical" evidence="13">
    <location>
        <begin position="64"/>
        <end position="84"/>
    </location>
</feature>
<dbReference type="GO" id="GO:0005634">
    <property type="term" value="C:nucleus"/>
    <property type="evidence" value="ECO:0007669"/>
    <property type="project" value="UniProtKB-SubCell"/>
</dbReference>
<dbReference type="Proteomes" id="UP000186698">
    <property type="component" value="Chromosome 7S"/>
</dbReference>
<dbReference type="GeneID" id="121394218"/>
<dbReference type="RefSeq" id="XP_041428697.1">
    <property type="nucleotide sequence ID" value="XM_041572763.1"/>
</dbReference>
<dbReference type="GO" id="GO:0016787">
    <property type="term" value="F:hydrolase activity"/>
    <property type="evidence" value="ECO:0007669"/>
    <property type="project" value="UniProtKB-KW"/>
</dbReference>
<dbReference type="PRINTS" id="PR02086">
    <property type="entry name" value="PUTNUCHARBI1"/>
</dbReference>
<keyword evidence="9" id="KW-0378">Hydrolase</keyword>
<evidence type="ECO:0000256" key="3">
    <source>
        <dbReference type="ARBA" id="ARBA00004496"/>
    </source>
</evidence>
<feature type="transmembrane region" description="Helical" evidence="13">
    <location>
        <begin position="30"/>
        <end position="52"/>
    </location>
</feature>
<comment type="cofactor">
    <cofactor evidence="1">
        <name>a divalent metal cation</name>
        <dbReference type="ChEBI" id="CHEBI:60240"/>
    </cofactor>
</comment>
<dbReference type="KEGG" id="xla:121396292"/>
<keyword evidence="7" id="KW-0540">Nuclease</keyword>